<comment type="caution">
    <text evidence="1">The sequence shown here is derived from an EMBL/GenBank/DDBJ whole genome shotgun (WGS) entry which is preliminary data.</text>
</comment>
<name>A0A150GCJ7_GONPE</name>
<dbReference type="EMBL" id="LSYV01000035">
    <property type="protein sequence ID" value="KXZ47559.1"/>
    <property type="molecule type" value="Genomic_DNA"/>
</dbReference>
<protein>
    <recommendedName>
        <fullName evidence="3">HNH domain-containing protein</fullName>
    </recommendedName>
</protein>
<dbReference type="Proteomes" id="UP000075714">
    <property type="component" value="Unassembled WGS sequence"/>
</dbReference>
<dbReference type="PANTHER" id="PTHR37827">
    <property type="entry name" value="TUDOR DOMAIN-CONTAINING PROTEIN"/>
    <property type="match status" value="1"/>
</dbReference>
<gene>
    <name evidence="1" type="ORF">GPECTOR_34g718</name>
</gene>
<proteinExistence type="predicted"/>
<dbReference type="PANTHER" id="PTHR37827:SF1">
    <property type="entry name" value="HNH DOMAIN-CONTAINING PROTEIN"/>
    <property type="match status" value="1"/>
</dbReference>
<reference evidence="2" key="1">
    <citation type="journal article" date="2016" name="Nat. Commun.">
        <title>The Gonium pectorale genome demonstrates co-option of cell cycle regulation during the evolution of multicellularity.</title>
        <authorList>
            <person name="Hanschen E.R."/>
            <person name="Marriage T.N."/>
            <person name="Ferris P.J."/>
            <person name="Hamaji T."/>
            <person name="Toyoda A."/>
            <person name="Fujiyama A."/>
            <person name="Neme R."/>
            <person name="Noguchi H."/>
            <person name="Minakuchi Y."/>
            <person name="Suzuki M."/>
            <person name="Kawai-Toyooka H."/>
            <person name="Smith D.R."/>
            <person name="Sparks H."/>
            <person name="Anderson J."/>
            <person name="Bakaric R."/>
            <person name="Luria V."/>
            <person name="Karger A."/>
            <person name="Kirschner M.W."/>
            <person name="Durand P.M."/>
            <person name="Michod R.E."/>
            <person name="Nozaki H."/>
            <person name="Olson B.J."/>
        </authorList>
    </citation>
    <scope>NUCLEOTIDE SEQUENCE [LARGE SCALE GENOMIC DNA]</scope>
    <source>
        <strain evidence="2">NIES-2863</strain>
    </source>
</reference>
<keyword evidence="2" id="KW-1185">Reference proteome</keyword>
<sequence length="216" mass="24099">MTAQSGSSLQFLDEGVLRAAAAAAVTESGLYFKEHWVRDFLVESVVAELQQGGLVSSQQDAHDRFDQLLYENVTGVEPDEVEGFADALHRLIVSAVESAVAELEGSEDDEQANIGGCAMCGRQMPLTFHHLIPRDVHDKYKKKGLGTEQLNAGIDICRPCHSAIHRTYDNKTLAAHYYTLHRLLASEPLQKFVAWARKQKVTTASDITNPRFRYRR</sequence>
<dbReference type="AlphaFoldDB" id="A0A150GCJ7"/>
<evidence type="ECO:0000313" key="2">
    <source>
        <dbReference type="Proteomes" id="UP000075714"/>
    </source>
</evidence>
<dbReference type="STRING" id="33097.A0A150GCJ7"/>
<dbReference type="OrthoDB" id="533617at2759"/>
<organism evidence="1 2">
    <name type="scientific">Gonium pectorale</name>
    <name type="common">Green alga</name>
    <dbReference type="NCBI Taxonomy" id="33097"/>
    <lineage>
        <taxon>Eukaryota</taxon>
        <taxon>Viridiplantae</taxon>
        <taxon>Chlorophyta</taxon>
        <taxon>core chlorophytes</taxon>
        <taxon>Chlorophyceae</taxon>
        <taxon>CS clade</taxon>
        <taxon>Chlamydomonadales</taxon>
        <taxon>Volvocaceae</taxon>
        <taxon>Gonium</taxon>
    </lineage>
</organism>
<accession>A0A150GCJ7</accession>
<evidence type="ECO:0008006" key="3">
    <source>
        <dbReference type="Google" id="ProtNLM"/>
    </source>
</evidence>
<evidence type="ECO:0000313" key="1">
    <source>
        <dbReference type="EMBL" id="KXZ47559.1"/>
    </source>
</evidence>